<name>A0A6M2DIW8_XENCH</name>
<dbReference type="Pfam" id="PF13561">
    <property type="entry name" value="adh_short_C2"/>
    <property type="match status" value="1"/>
</dbReference>
<dbReference type="FunFam" id="3.40.50.720:FF:000084">
    <property type="entry name" value="Short-chain dehydrogenase reductase"/>
    <property type="match status" value="1"/>
</dbReference>
<dbReference type="PANTHER" id="PTHR43975">
    <property type="entry name" value="ZGC:101858"/>
    <property type="match status" value="1"/>
</dbReference>
<dbReference type="NCBIfam" id="NF005559">
    <property type="entry name" value="PRK07231.1"/>
    <property type="match status" value="1"/>
</dbReference>
<dbReference type="PRINTS" id="PR00081">
    <property type="entry name" value="GDHRDH"/>
</dbReference>
<proteinExistence type="predicted"/>
<evidence type="ECO:0000313" key="2">
    <source>
        <dbReference type="EMBL" id="NOV44958.1"/>
    </source>
</evidence>
<reference evidence="2" key="1">
    <citation type="submission" date="2020-03" db="EMBL/GenBank/DDBJ databases">
        <title>Transcriptomic Profiling of the Digestive Tract of the Rat Flea, Xenopsylla cheopis, Following Blood Feeding and Infection with Yersinia pestis.</title>
        <authorList>
            <person name="Bland D.M."/>
            <person name="Martens C.A."/>
            <person name="Virtaneva K."/>
            <person name="Kanakabandi K."/>
            <person name="Long D."/>
            <person name="Rosenke R."/>
            <person name="Saturday G.A."/>
            <person name="Hoyt F.H."/>
            <person name="Bruno D.P."/>
            <person name="Ribeiro J.M.C."/>
            <person name="Hinnebusch J."/>
        </authorList>
    </citation>
    <scope>NUCLEOTIDE SEQUENCE</scope>
</reference>
<keyword evidence="1" id="KW-0560">Oxidoreductase</keyword>
<organism evidence="2">
    <name type="scientific">Xenopsylla cheopis</name>
    <name type="common">Oriental rat flea</name>
    <name type="synonym">Pulex cheopis</name>
    <dbReference type="NCBI Taxonomy" id="163159"/>
    <lineage>
        <taxon>Eukaryota</taxon>
        <taxon>Metazoa</taxon>
        <taxon>Ecdysozoa</taxon>
        <taxon>Arthropoda</taxon>
        <taxon>Hexapoda</taxon>
        <taxon>Insecta</taxon>
        <taxon>Pterygota</taxon>
        <taxon>Neoptera</taxon>
        <taxon>Endopterygota</taxon>
        <taxon>Siphonaptera</taxon>
        <taxon>Pulicidae</taxon>
        <taxon>Xenopsyllinae</taxon>
        <taxon>Xenopsylla</taxon>
    </lineage>
</organism>
<dbReference type="SUPFAM" id="SSF51735">
    <property type="entry name" value="NAD(P)-binding Rossmann-fold domains"/>
    <property type="match status" value="1"/>
</dbReference>
<dbReference type="PROSITE" id="PS00061">
    <property type="entry name" value="ADH_SHORT"/>
    <property type="match status" value="1"/>
</dbReference>
<dbReference type="Gene3D" id="3.40.50.720">
    <property type="entry name" value="NAD(P)-binding Rossmann-like Domain"/>
    <property type="match status" value="1"/>
</dbReference>
<dbReference type="InterPro" id="IPR020904">
    <property type="entry name" value="Sc_DH/Rdtase_CS"/>
</dbReference>
<protein>
    <submittedName>
        <fullName evidence="2">Putative diacetyl reductase/l-xylulose reductase</fullName>
    </submittedName>
</protein>
<evidence type="ECO:0000256" key="1">
    <source>
        <dbReference type="ARBA" id="ARBA00023002"/>
    </source>
</evidence>
<dbReference type="PRINTS" id="PR00080">
    <property type="entry name" value="SDRFAMILY"/>
</dbReference>
<dbReference type="GO" id="GO:0016491">
    <property type="term" value="F:oxidoreductase activity"/>
    <property type="evidence" value="ECO:0007669"/>
    <property type="project" value="UniProtKB-KW"/>
</dbReference>
<sequence length="252" mass="27189">MDFKDKVVIITGASSGIGADCAKHLSKLGADLTITGRNLENLQKVAQNCQNAPLILTGEITDTAFTKTLVDETVKKYGKIDVLINNAGMLETGTIETTSLEQYDKIMNVNMRSVYHLTMLAVPHLIKSKGNIVNVSSVNGIRSFPGVLAYNISKAALDQFTRCVALELAVKQVRVNSVNPGVIVTEIHKRGGMDEDTYNKFLEHCKSTHALARPGQVSEVSNAIAFLASEQSSFITGATLPVDGGRHAMCPR</sequence>
<dbReference type="EMBL" id="GIIL01001232">
    <property type="protein sequence ID" value="NOV44958.1"/>
    <property type="molecule type" value="Transcribed_RNA"/>
</dbReference>
<dbReference type="InterPro" id="IPR002347">
    <property type="entry name" value="SDR_fam"/>
</dbReference>
<dbReference type="InterPro" id="IPR036291">
    <property type="entry name" value="NAD(P)-bd_dom_sf"/>
</dbReference>
<dbReference type="AlphaFoldDB" id="A0A6M2DIW8"/>
<dbReference type="PANTHER" id="PTHR43975:SF2">
    <property type="entry name" value="EG:BACR7A4.14 PROTEIN-RELATED"/>
    <property type="match status" value="1"/>
</dbReference>
<accession>A0A6M2DIW8</accession>